<proteinExistence type="predicted"/>
<organism evidence="2 3">
    <name type="scientific">Goodea atripinnis</name>
    <dbReference type="NCBI Taxonomy" id="208336"/>
    <lineage>
        <taxon>Eukaryota</taxon>
        <taxon>Metazoa</taxon>
        <taxon>Chordata</taxon>
        <taxon>Craniata</taxon>
        <taxon>Vertebrata</taxon>
        <taxon>Euteleostomi</taxon>
        <taxon>Actinopterygii</taxon>
        <taxon>Neopterygii</taxon>
        <taxon>Teleostei</taxon>
        <taxon>Neoteleostei</taxon>
        <taxon>Acanthomorphata</taxon>
        <taxon>Ovalentaria</taxon>
        <taxon>Atherinomorphae</taxon>
        <taxon>Cyprinodontiformes</taxon>
        <taxon>Goodeidae</taxon>
        <taxon>Goodea</taxon>
    </lineage>
</organism>
<keyword evidence="3" id="KW-1185">Reference proteome</keyword>
<evidence type="ECO:0000256" key="1">
    <source>
        <dbReference type="SAM" id="MobiDB-lite"/>
    </source>
</evidence>
<evidence type="ECO:0000313" key="2">
    <source>
        <dbReference type="EMBL" id="MEQ2189205.1"/>
    </source>
</evidence>
<evidence type="ECO:0000313" key="3">
    <source>
        <dbReference type="Proteomes" id="UP001476798"/>
    </source>
</evidence>
<dbReference type="Proteomes" id="UP001476798">
    <property type="component" value="Unassembled WGS sequence"/>
</dbReference>
<sequence length="76" mass="8530">DFHVLDPVRIISRTLNSSFQEPLKNRTPAGSPNVLLPSDRQRNPAHPPPELKTHQVLFSNSGFLSAQSYPLQCDNH</sequence>
<comment type="caution">
    <text evidence="2">The sequence shown here is derived from an EMBL/GenBank/DDBJ whole genome shotgun (WGS) entry which is preliminary data.</text>
</comment>
<feature type="region of interest" description="Disordered" evidence="1">
    <location>
        <begin position="20"/>
        <end position="53"/>
    </location>
</feature>
<dbReference type="EMBL" id="JAHRIO010092344">
    <property type="protein sequence ID" value="MEQ2189205.1"/>
    <property type="molecule type" value="Genomic_DNA"/>
</dbReference>
<accession>A0ABV0Q090</accession>
<gene>
    <name evidence="2" type="ORF">GOODEAATRI_022844</name>
</gene>
<feature type="non-terminal residue" evidence="2">
    <location>
        <position position="1"/>
    </location>
</feature>
<reference evidence="2 3" key="1">
    <citation type="submission" date="2021-06" db="EMBL/GenBank/DDBJ databases">
        <authorList>
            <person name="Palmer J.M."/>
        </authorList>
    </citation>
    <scope>NUCLEOTIDE SEQUENCE [LARGE SCALE GENOMIC DNA]</scope>
    <source>
        <strain evidence="2 3">GA_2019</strain>
        <tissue evidence="2">Muscle</tissue>
    </source>
</reference>
<protein>
    <submittedName>
        <fullName evidence="2">Uncharacterized protein</fullName>
    </submittedName>
</protein>
<name>A0ABV0Q090_9TELE</name>